<feature type="signal peptide" evidence="1">
    <location>
        <begin position="1"/>
        <end position="23"/>
    </location>
</feature>
<dbReference type="Proteomes" id="UP000191004">
    <property type="component" value="Unassembled WGS sequence"/>
</dbReference>
<gene>
    <name evidence="2" type="ORF">A0O28_0084010</name>
</gene>
<sequence>MVAFLNTKLAALSVLGLISSASAGIQLNAYTDGGCSNYAGQFNQPSNGVLTNWAVSGSNSANIANCDGYTWCDCYWWTGPNASGNMGYTAYGSNNCASAWGSGWKSVSCTYGYNGRRGKRVTAGTYEANL</sequence>
<reference evidence="2 3" key="1">
    <citation type="submission" date="2016-04" db="EMBL/GenBank/DDBJ databases">
        <title>Multiple horizontal gene transfer events from other fungi enriched the ability of the initially mycotrophic fungus Trichoderma (Ascomycota) to feed on dead plant biomass.</title>
        <authorList>
            <person name="Atanasova L."/>
            <person name="Chenthamara K."/>
            <person name="Zhang J."/>
            <person name="Grujic M."/>
            <person name="Henrissat B."/>
            <person name="Kuo A."/>
            <person name="Aertz A."/>
            <person name="Salamov A."/>
            <person name="Lipzen A."/>
            <person name="Labutti K."/>
            <person name="Barry K."/>
            <person name="Miao Y."/>
            <person name="Rahimi M.J."/>
            <person name="Shen Q."/>
            <person name="Grigoriev I.V."/>
            <person name="Kubicek C.P."/>
            <person name="Druzhinina I.S."/>
        </authorList>
    </citation>
    <scope>NUCLEOTIDE SEQUENCE [LARGE SCALE GENOMIC DNA]</scope>
    <source>
        <strain evidence="2 3">NJAU 4742</strain>
    </source>
</reference>
<organism evidence="2 3">
    <name type="scientific">Trichoderma guizhouense</name>
    <dbReference type="NCBI Taxonomy" id="1491466"/>
    <lineage>
        <taxon>Eukaryota</taxon>
        <taxon>Fungi</taxon>
        <taxon>Dikarya</taxon>
        <taxon>Ascomycota</taxon>
        <taxon>Pezizomycotina</taxon>
        <taxon>Sordariomycetes</taxon>
        <taxon>Hypocreomycetidae</taxon>
        <taxon>Hypocreales</taxon>
        <taxon>Hypocreaceae</taxon>
        <taxon>Trichoderma</taxon>
    </lineage>
</organism>
<protein>
    <recommendedName>
        <fullName evidence="4">SSCRP protein</fullName>
    </recommendedName>
</protein>
<evidence type="ECO:0000313" key="3">
    <source>
        <dbReference type="Proteomes" id="UP000191004"/>
    </source>
</evidence>
<name>A0A1T3CP54_9HYPO</name>
<proteinExistence type="predicted"/>
<evidence type="ECO:0000256" key="1">
    <source>
        <dbReference type="SAM" id="SignalP"/>
    </source>
</evidence>
<dbReference type="EMBL" id="LVVK01000011">
    <property type="protein sequence ID" value="OPB42765.1"/>
    <property type="molecule type" value="Genomic_DNA"/>
</dbReference>
<keyword evidence="3" id="KW-1185">Reference proteome</keyword>
<accession>A0A1T3CP54</accession>
<keyword evidence="1" id="KW-0732">Signal</keyword>
<feature type="chain" id="PRO_5013046485" description="SSCRP protein" evidence="1">
    <location>
        <begin position="24"/>
        <end position="130"/>
    </location>
</feature>
<dbReference type="AlphaFoldDB" id="A0A1T3CP54"/>
<evidence type="ECO:0008006" key="4">
    <source>
        <dbReference type="Google" id="ProtNLM"/>
    </source>
</evidence>
<evidence type="ECO:0000313" key="2">
    <source>
        <dbReference type="EMBL" id="OPB42765.1"/>
    </source>
</evidence>
<comment type="caution">
    <text evidence="2">The sequence shown here is derived from an EMBL/GenBank/DDBJ whole genome shotgun (WGS) entry which is preliminary data.</text>
</comment>